<accession>A0A8X8LE90</accession>
<evidence type="ECO:0000313" key="6">
    <source>
        <dbReference type="Proteomes" id="UP000198711"/>
    </source>
</evidence>
<dbReference type="PROSITE" id="PS50949">
    <property type="entry name" value="HTH_GNTR"/>
    <property type="match status" value="1"/>
</dbReference>
<evidence type="ECO:0000256" key="3">
    <source>
        <dbReference type="ARBA" id="ARBA00023163"/>
    </source>
</evidence>
<dbReference type="InterPro" id="IPR036388">
    <property type="entry name" value="WH-like_DNA-bd_sf"/>
</dbReference>
<dbReference type="Proteomes" id="UP000198711">
    <property type="component" value="Unassembled WGS sequence"/>
</dbReference>
<gene>
    <name evidence="5" type="ORF">SAMN05444410_11019</name>
</gene>
<dbReference type="Gene3D" id="1.10.10.10">
    <property type="entry name" value="Winged helix-like DNA-binding domain superfamily/Winged helix DNA-binding domain"/>
    <property type="match status" value="1"/>
</dbReference>
<dbReference type="PANTHER" id="PTHR38445:SF10">
    <property type="entry name" value="GNTR-FAMILY TRANSCRIPTIONAL REGULATOR"/>
    <property type="match status" value="1"/>
</dbReference>
<dbReference type="GO" id="GO:0003700">
    <property type="term" value="F:DNA-binding transcription factor activity"/>
    <property type="evidence" value="ECO:0007669"/>
    <property type="project" value="InterPro"/>
</dbReference>
<feature type="domain" description="HTH gntR-type" evidence="4">
    <location>
        <begin position="18"/>
        <end position="86"/>
    </location>
</feature>
<name>A0A8X8LE90_9BACT</name>
<dbReference type="PANTHER" id="PTHR38445">
    <property type="entry name" value="HTH-TYPE TRANSCRIPTIONAL REPRESSOR YTRA"/>
    <property type="match status" value="1"/>
</dbReference>
<dbReference type="EMBL" id="FNNO01000010">
    <property type="protein sequence ID" value="SDX16760.1"/>
    <property type="molecule type" value="Genomic_DNA"/>
</dbReference>
<evidence type="ECO:0000256" key="1">
    <source>
        <dbReference type="ARBA" id="ARBA00023015"/>
    </source>
</evidence>
<evidence type="ECO:0000259" key="4">
    <source>
        <dbReference type="PROSITE" id="PS50949"/>
    </source>
</evidence>
<keyword evidence="1" id="KW-0805">Transcription regulation</keyword>
<protein>
    <submittedName>
        <fullName evidence="5">DNA-binding transcriptional regulator YhcF, GntR family</fullName>
    </submittedName>
</protein>
<comment type="caution">
    <text evidence="5">The sequence shown here is derived from an EMBL/GenBank/DDBJ whole genome shotgun (WGS) entry which is preliminary data.</text>
</comment>
<dbReference type="InterPro" id="IPR036390">
    <property type="entry name" value="WH_DNA-bd_sf"/>
</dbReference>
<dbReference type="SUPFAM" id="SSF46785">
    <property type="entry name" value="Winged helix' DNA-binding domain"/>
    <property type="match status" value="1"/>
</dbReference>
<dbReference type="InterPro" id="IPR000524">
    <property type="entry name" value="Tscrpt_reg_HTH_GntR"/>
</dbReference>
<dbReference type="SMART" id="SM00345">
    <property type="entry name" value="HTH_GNTR"/>
    <property type="match status" value="1"/>
</dbReference>
<reference evidence="5 6" key="1">
    <citation type="submission" date="2016-10" db="EMBL/GenBank/DDBJ databases">
        <authorList>
            <person name="Varghese N."/>
            <person name="Submissions S."/>
        </authorList>
    </citation>
    <scope>NUCLEOTIDE SEQUENCE [LARGE SCALE GENOMIC DNA]</scope>
    <source>
        <strain evidence="5 6">DSM 25353</strain>
    </source>
</reference>
<keyword evidence="3" id="KW-0804">Transcription</keyword>
<dbReference type="GO" id="GO:0003677">
    <property type="term" value="F:DNA binding"/>
    <property type="evidence" value="ECO:0007669"/>
    <property type="project" value="UniProtKB-KW"/>
</dbReference>
<dbReference type="RefSeq" id="WP_092724215.1">
    <property type="nucleotide sequence ID" value="NZ_FNNO01000010.1"/>
</dbReference>
<evidence type="ECO:0000313" key="5">
    <source>
        <dbReference type="EMBL" id="SDX16760.1"/>
    </source>
</evidence>
<dbReference type="CDD" id="cd07377">
    <property type="entry name" value="WHTH_GntR"/>
    <property type="match status" value="1"/>
</dbReference>
<dbReference type="Gene3D" id="3.40.50.2300">
    <property type="match status" value="2"/>
</dbReference>
<dbReference type="AlphaFoldDB" id="A0A8X8LE90"/>
<dbReference type="SUPFAM" id="SSF53822">
    <property type="entry name" value="Periplasmic binding protein-like I"/>
    <property type="match status" value="1"/>
</dbReference>
<dbReference type="Pfam" id="PF00392">
    <property type="entry name" value="GntR"/>
    <property type="match status" value="1"/>
</dbReference>
<keyword evidence="2 5" id="KW-0238">DNA-binding</keyword>
<keyword evidence="6" id="KW-1185">Reference proteome</keyword>
<evidence type="ECO:0000256" key="2">
    <source>
        <dbReference type="ARBA" id="ARBA00023125"/>
    </source>
</evidence>
<proteinExistence type="predicted"/>
<sequence length="343" mass="39250">MKRNSLLKLISIDYFSATPKYLQLANAIIKGVTDGIIKKDDLLPSINDLSFEFEISRDTAEKGYKYLKEIGLLGSVPGKGYFINKVDIKRELKIFLLFNKLSPHKKVVYDAFADSLIDIASIDFYIYNNDYGFFKRLIQNAKRDYTHYVIIPHFIEGGEHAHEIINTIPTDKLILLDKLLPGVQGNFSSVYEDFESDIYCALEQALPQLSKYHTIKIIFPKDSYFPQEILKGFYKFCQQYAFSYKVIHTIENEPIKEGNVYLSLMDSDLVLLIEKILVTKLKVGKHVGVISYNESQMKKIILNGITTISTDFEMMGKRAAELITSNTIDHVPIPFSLTLRPSL</sequence>
<organism evidence="5 6">
    <name type="scientific">Hydrobacter penzbergensis</name>
    <dbReference type="NCBI Taxonomy" id="1235997"/>
    <lineage>
        <taxon>Bacteria</taxon>
        <taxon>Pseudomonadati</taxon>
        <taxon>Bacteroidota</taxon>
        <taxon>Chitinophagia</taxon>
        <taxon>Chitinophagales</taxon>
        <taxon>Chitinophagaceae</taxon>
        <taxon>Hydrobacter</taxon>
    </lineage>
</organism>
<dbReference type="InterPro" id="IPR028082">
    <property type="entry name" value="Peripla_BP_I"/>
</dbReference>